<evidence type="ECO:0000256" key="8">
    <source>
        <dbReference type="ARBA" id="ARBA00022990"/>
    </source>
</evidence>
<dbReference type="Pfam" id="PF01124">
    <property type="entry name" value="MAPEG"/>
    <property type="match status" value="1"/>
</dbReference>
<accession>A0A2T5MCH5</accession>
<dbReference type="PANTHER" id="PTHR10689">
    <property type="entry name" value="MICROSOMAL GLUTATHIONE S-TRANSFERASE 1"/>
    <property type="match status" value="1"/>
</dbReference>
<keyword evidence="8" id="KW-0007">Acetylation</keyword>
<keyword evidence="15" id="KW-1185">Reference proteome</keyword>
<keyword evidence="5 13" id="KW-0812">Transmembrane</keyword>
<evidence type="ECO:0000256" key="1">
    <source>
        <dbReference type="ARBA" id="ARBA00003701"/>
    </source>
</evidence>
<comment type="function">
    <text evidence="1">Conjugation of reduced glutathione to a wide number of exogenous and endogenous hydrophobic electrophiles.</text>
</comment>
<organism evidence="14 15">
    <name type="scientific">Stenotrophobium rhamnosiphilum</name>
    <dbReference type="NCBI Taxonomy" id="2029166"/>
    <lineage>
        <taxon>Bacteria</taxon>
        <taxon>Pseudomonadati</taxon>
        <taxon>Pseudomonadota</taxon>
        <taxon>Gammaproteobacteria</taxon>
        <taxon>Nevskiales</taxon>
        <taxon>Nevskiaceae</taxon>
        <taxon>Stenotrophobium</taxon>
    </lineage>
</organism>
<protein>
    <recommendedName>
        <fullName evidence="11">Microsomal glutathione S-transferase 1</fullName>
        <ecNumber evidence="3">2.5.1.18</ecNumber>
    </recommendedName>
</protein>
<evidence type="ECO:0000256" key="11">
    <source>
        <dbReference type="ARBA" id="ARBA00039397"/>
    </source>
</evidence>
<evidence type="ECO:0000256" key="10">
    <source>
        <dbReference type="ARBA" id="ARBA00038540"/>
    </source>
</evidence>
<dbReference type="EMBL" id="QANS01000006">
    <property type="protein sequence ID" value="PTU30278.1"/>
    <property type="molecule type" value="Genomic_DNA"/>
</dbReference>
<dbReference type="GO" id="GO:0016020">
    <property type="term" value="C:membrane"/>
    <property type="evidence" value="ECO:0007669"/>
    <property type="project" value="InterPro"/>
</dbReference>
<gene>
    <name evidence="14" type="ORF">CJD38_15120</name>
</gene>
<keyword evidence="9 13" id="KW-0472">Membrane</keyword>
<dbReference type="SUPFAM" id="SSF161084">
    <property type="entry name" value="MAPEG domain-like"/>
    <property type="match status" value="1"/>
</dbReference>
<evidence type="ECO:0000256" key="12">
    <source>
        <dbReference type="ARBA" id="ARBA00049385"/>
    </source>
</evidence>
<dbReference type="EC" id="2.5.1.18" evidence="3"/>
<evidence type="ECO:0000256" key="9">
    <source>
        <dbReference type="ARBA" id="ARBA00023136"/>
    </source>
</evidence>
<comment type="caution">
    <text evidence="14">The sequence shown here is derived from an EMBL/GenBank/DDBJ whole genome shotgun (WGS) entry which is preliminary data.</text>
</comment>
<evidence type="ECO:0000313" key="15">
    <source>
        <dbReference type="Proteomes" id="UP000244248"/>
    </source>
</evidence>
<evidence type="ECO:0000256" key="6">
    <source>
        <dbReference type="ARBA" id="ARBA00022824"/>
    </source>
</evidence>
<comment type="subcellular location">
    <subcellularLocation>
        <location evidence="2">Endoplasmic reticulum membrane</location>
        <topology evidence="2">Multi-pass membrane protein</topology>
    </subcellularLocation>
</comment>
<evidence type="ECO:0000256" key="13">
    <source>
        <dbReference type="SAM" id="Phobius"/>
    </source>
</evidence>
<feature type="transmembrane region" description="Helical" evidence="13">
    <location>
        <begin position="14"/>
        <end position="34"/>
    </location>
</feature>
<proteinExistence type="predicted"/>
<evidence type="ECO:0000256" key="5">
    <source>
        <dbReference type="ARBA" id="ARBA00022692"/>
    </source>
</evidence>
<evidence type="ECO:0000256" key="4">
    <source>
        <dbReference type="ARBA" id="ARBA00022679"/>
    </source>
</evidence>
<dbReference type="Gene3D" id="1.20.120.550">
    <property type="entry name" value="Membrane associated eicosanoid/glutathione metabolism-like domain"/>
    <property type="match status" value="1"/>
</dbReference>
<dbReference type="AlphaFoldDB" id="A0A2T5MCH5"/>
<dbReference type="Proteomes" id="UP000244248">
    <property type="component" value="Unassembled WGS sequence"/>
</dbReference>
<evidence type="ECO:0000313" key="14">
    <source>
        <dbReference type="EMBL" id="PTU30278.1"/>
    </source>
</evidence>
<feature type="transmembrane region" description="Helical" evidence="13">
    <location>
        <begin position="80"/>
        <end position="108"/>
    </location>
</feature>
<dbReference type="PANTHER" id="PTHR10689:SF6">
    <property type="entry name" value="MICROSOMAL GLUTATHIONE S-TRANSFERASE 1"/>
    <property type="match status" value="1"/>
</dbReference>
<evidence type="ECO:0000256" key="7">
    <source>
        <dbReference type="ARBA" id="ARBA00022989"/>
    </source>
</evidence>
<sequence>MESAMNSLQSNPAFIAYAIACLILSTNLIFLWAFSGATRGKTKTAINPEDAAKFGGTLVESDPPEVARVLRAHTNAQANIYPFLFLGLVFVLAGGSACVAQIIFSIFVAARLAHTFVYLKGKQPWRSIFFIIGGLATIGLMLDIIWLLIRG</sequence>
<evidence type="ECO:0000256" key="3">
    <source>
        <dbReference type="ARBA" id="ARBA00012452"/>
    </source>
</evidence>
<evidence type="ECO:0000256" key="2">
    <source>
        <dbReference type="ARBA" id="ARBA00004477"/>
    </source>
</evidence>
<feature type="transmembrane region" description="Helical" evidence="13">
    <location>
        <begin position="128"/>
        <end position="149"/>
    </location>
</feature>
<comment type="catalytic activity">
    <reaction evidence="12">
        <text>RX + glutathione = an S-substituted glutathione + a halide anion + H(+)</text>
        <dbReference type="Rhea" id="RHEA:16437"/>
        <dbReference type="ChEBI" id="CHEBI:15378"/>
        <dbReference type="ChEBI" id="CHEBI:16042"/>
        <dbReference type="ChEBI" id="CHEBI:17792"/>
        <dbReference type="ChEBI" id="CHEBI:57925"/>
        <dbReference type="ChEBI" id="CHEBI:90779"/>
        <dbReference type="EC" id="2.5.1.18"/>
    </reaction>
    <physiologicalReaction direction="left-to-right" evidence="12">
        <dbReference type="Rhea" id="RHEA:16438"/>
    </physiologicalReaction>
</comment>
<dbReference type="InterPro" id="IPR023352">
    <property type="entry name" value="MAPEG-like_dom_sf"/>
</dbReference>
<dbReference type="GO" id="GO:0004364">
    <property type="term" value="F:glutathione transferase activity"/>
    <property type="evidence" value="ECO:0007669"/>
    <property type="project" value="UniProtKB-EC"/>
</dbReference>
<keyword evidence="4" id="KW-0808">Transferase</keyword>
<name>A0A2T5MCH5_9GAMM</name>
<reference evidence="14 15" key="1">
    <citation type="submission" date="2018-04" db="EMBL/GenBank/DDBJ databases">
        <title>Novel species isolated from glacier.</title>
        <authorList>
            <person name="Liu Q."/>
            <person name="Xin Y.-H."/>
        </authorList>
    </citation>
    <scope>NUCLEOTIDE SEQUENCE [LARGE SCALE GENOMIC DNA]</scope>
    <source>
        <strain evidence="14 15">GT1R17</strain>
    </source>
</reference>
<comment type="subunit">
    <text evidence="10">Homotrimer; The trimer binds only one molecule of glutathione.</text>
</comment>
<keyword evidence="7 13" id="KW-1133">Transmembrane helix</keyword>
<dbReference type="InterPro" id="IPR040162">
    <property type="entry name" value="MGST1-like"/>
</dbReference>
<dbReference type="InterPro" id="IPR001129">
    <property type="entry name" value="Membr-assoc_MAPEG"/>
</dbReference>
<keyword evidence="6" id="KW-0256">Endoplasmic reticulum</keyword>